<feature type="domain" description="ABC transmembrane type-1" evidence="8">
    <location>
        <begin position="95"/>
        <end position="300"/>
    </location>
</feature>
<proteinExistence type="inferred from homology"/>
<evidence type="ECO:0000256" key="2">
    <source>
        <dbReference type="ARBA" id="ARBA00022448"/>
    </source>
</evidence>
<gene>
    <name evidence="9" type="ORF">HDA37_004675</name>
</gene>
<keyword evidence="6 7" id="KW-0472">Membrane</keyword>
<evidence type="ECO:0000256" key="3">
    <source>
        <dbReference type="ARBA" id="ARBA00022475"/>
    </source>
</evidence>
<organism evidence="9 10">
    <name type="scientific">Pseudonocardia alni</name>
    <name type="common">Amycolata alni</name>
    <dbReference type="NCBI Taxonomy" id="33907"/>
    <lineage>
        <taxon>Bacteria</taxon>
        <taxon>Bacillati</taxon>
        <taxon>Actinomycetota</taxon>
        <taxon>Actinomycetes</taxon>
        <taxon>Pseudonocardiales</taxon>
        <taxon>Pseudonocardiaceae</taxon>
        <taxon>Pseudonocardia</taxon>
    </lineage>
</organism>
<evidence type="ECO:0000256" key="1">
    <source>
        <dbReference type="ARBA" id="ARBA00004651"/>
    </source>
</evidence>
<keyword evidence="5 7" id="KW-1133">Transmembrane helix</keyword>
<dbReference type="SUPFAM" id="SSF161098">
    <property type="entry name" value="MetI-like"/>
    <property type="match status" value="1"/>
</dbReference>
<accession>A0A852W773</accession>
<feature type="transmembrane region" description="Helical" evidence="7">
    <location>
        <begin position="134"/>
        <end position="158"/>
    </location>
</feature>
<dbReference type="Gene3D" id="1.10.3720.10">
    <property type="entry name" value="MetI-like"/>
    <property type="match status" value="1"/>
</dbReference>
<dbReference type="InterPro" id="IPR045621">
    <property type="entry name" value="BPD_transp_1_N"/>
</dbReference>
<name>A0A852W773_PSEA5</name>
<keyword evidence="3" id="KW-1003">Cell membrane</keyword>
<evidence type="ECO:0000256" key="5">
    <source>
        <dbReference type="ARBA" id="ARBA00022989"/>
    </source>
</evidence>
<dbReference type="GeneID" id="98054345"/>
<dbReference type="Pfam" id="PF00528">
    <property type="entry name" value="BPD_transp_1"/>
    <property type="match status" value="1"/>
</dbReference>
<evidence type="ECO:0000256" key="7">
    <source>
        <dbReference type="RuleBase" id="RU363032"/>
    </source>
</evidence>
<feature type="transmembrane region" description="Helical" evidence="7">
    <location>
        <begin position="12"/>
        <end position="30"/>
    </location>
</feature>
<keyword evidence="10" id="KW-1185">Reference proteome</keyword>
<keyword evidence="4 7" id="KW-0812">Transmembrane</keyword>
<dbReference type="InterPro" id="IPR035906">
    <property type="entry name" value="MetI-like_sf"/>
</dbReference>
<dbReference type="PROSITE" id="PS50928">
    <property type="entry name" value="ABC_TM1"/>
    <property type="match status" value="1"/>
</dbReference>
<dbReference type="CDD" id="cd06261">
    <property type="entry name" value="TM_PBP2"/>
    <property type="match status" value="1"/>
</dbReference>
<feature type="transmembrane region" description="Helical" evidence="7">
    <location>
        <begin position="281"/>
        <end position="307"/>
    </location>
</feature>
<evidence type="ECO:0000313" key="10">
    <source>
        <dbReference type="Proteomes" id="UP000549695"/>
    </source>
</evidence>
<dbReference type="AlphaFoldDB" id="A0A852W773"/>
<evidence type="ECO:0000256" key="4">
    <source>
        <dbReference type="ARBA" id="ARBA00022692"/>
    </source>
</evidence>
<comment type="subcellular location">
    <subcellularLocation>
        <location evidence="1 7">Cell membrane</location>
        <topology evidence="1 7">Multi-pass membrane protein</topology>
    </subcellularLocation>
</comment>
<dbReference type="InterPro" id="IPR000515">
    <property type="entry name" value="MetI-like"/>
</dbReference>
<dbReference type="RefSeq" id="WP_179762249.1">
    <property type="nucleotide sequence ID" value="NZ_BAAAJZ010000006.1"/>
</dbReference>
<dbReference type="GO" id="GO:0005886">
    <property type="term" value="C:plasma membrane"/>
    <property type="evidence" value="ECO:0007669"/>
    <property type="project" value="UniProtKB-SubCell"/>
</dbReference>
<feature type="transmembrane region" description="Helical" evidence="7">
    <location>
        <begin position="101"/>
        <end position="122"/>
    </location>
</feature>
<comment type="similarity">
    <text evidence="7">Belongs to the binding-protein-dependent transport system permease family.</text>
</comment>
<dbReference type="Pfam" id="PF19300">
    <property type="entry name" value="BPD_transp_1_N"/>
    <property type="match status" value="1"/>
</dbReference>
<comment type="caution">
    <text evidence="9">The sequence shown here is derived from an EMBL/GenBank/DDBJ whole genome shotgun (WGS) entry which is preliminary data.</text>
</comment>
<evidence type="ECO:0000313" key="9">
    <source>
        <dbReference type="EMBL" id="NYG04390.1"/>
    </source>
</evidence>
<feature type="transmembrane region" description="Helical" evidence="7">
    <location>
        <begin position="235"/>
        <end position="261"/>
    </location>
</feature>
<dbReference type="Proteomes" id="UP000549695">
    <property type="component" value="Unassembled WGS sequence"/>
</dbReference>
<sequence>MIRFLIGKLPSFALVALVSSVIAFVLPRLAPGDAAVELAGPDATPEIVAGIRAELGLDQPLWQQYLLWIGGVFRGDLGRSYILNRPVTELIGSRLESTVELALLATVIMIAVGLLLGVLGGSPRSRGARSVVDGFNTVFLAIPPFLTGLLLILFLGLALPLLPVSGEIALLDDPELGIQYLILPAVALALPQAAVVARLLQTSMLTARGEDFVDLARSKGARPGRVTRRHVLRNSVGTVVVVIGLRIGDLLGGAIVVEAIFARNGLGTLAVSSVQSRDYLVVQALILGAVLVAVVMQLLSEIVLAALDPRVRLGG</sequence>
<dbReference type="PANTHER" id="PTHR43163">
    <property type="entry name" value="DIPEPTIDE TRANSPORT SYSTEM PERMEASE PROTEIN DPPB-RELATED"/>
    <property type="match status" value="1"/>
</dbReference>
<dbReference type="GO" id="GO:0055085">
    <property type="term" value="P:transmembrane transport"/>
    <property type="evidence" value="ECO:0007669"/>
    <property type="project" value="InterPro"/>
</dbReference>
<dbReference type="PANTHER" id="PTHR43163:SF3">
    <property type="entry name" value="PEPTIDE ABC TRANSPORTER PERMEASE PROTEIN"/>
    <property type="match status" value="1"/>
</dbReference>
<feature type="transmembrane region" description="Helical" evidence="7">
    <location>
        <begin position="178"/>
        <end position="200"/>
    </location>
</feature>
<keyword evidence="2 7" id="KW-0813">Transport</keyword>
<protein>
    <submittedName>
        <fullName evidence="9">Peptide/nickel transport system permease protein</fullName>
    </submittedName>
</protein>
<dbReference type="EMBL" id="JACCCZ010000001">
    <property type="protein sequence ID" value="NYG04390.1"/>
    <property type="molecule type" value="Genomic_DNA"/>
</dbReference>
<reference evidence="9 10" key="1">
    <citation type="submission" date="2020-07" db="EMBL/GenBank/DDBJ databases">
        <title>Sequencing the genomes of 1000 actinobacteria strains.</title>
        <authorList>
            <person name="Klenk H.-P."/>
        </authorList>
    </citation>
    <scope>NUCLEOTIDE SEQUENCE [LARGE SCALE GENOMIC DNA]</scope>
    <source>
        <strain evidence="9 10">DSM 44749</strain>
    </source>
</reference>
<evidence type="ECO:0000256" key="6">
    <source>
        <dbReference type="ARBA" id="ARBA00023136"/>
    </source>
</evidence>
<evidence type="ECO:0000259" key="8">
    <source>
        <dbReference type="PROSITE" id="PS50928"/>
    </source>
</evidence>